<comment type="caution">
    <text evidence="2">The sequence shown here is derived from an EMBL/GenBank/DDBJ whole genome shotgun (WGS) entry which is preliminary data.</text>
</comment>
<protein>
    <submittedName>
        <fullName evidence="2">Uncharacterized protein</fullName>
    </submittedName>
</protein>
<keyword evidence="1" id="KW-0472">Membrane</keyword>
<evidence type="ECO:0000313" key="2">
    <source>
        <dbReference type="EMBL" id="GAI48930.1"/>
    </source>
</evidence>
<dbReference type="AlphaFoldDB" id="X1QD44"/>
<proteinExistence type="predicted"/>
<dbReference type="EMBL" id="BARV01035943">
    <property type="protein sequence ID" value="GAI48930.1"/>
    <property type="molecule type" value="Genomic_DNA"/>
</dbReference>
<gene>
    <name evidence="2" type="ORF">S06H3_55963</name>
</gene>
<organism evidence="2">
    <name type="scientific">marine sediment metagenome</name>
    <dbReference type="NCBI Taxonomy" id="412755"/>
    <lineage>
        <taxon>unclassified sequences</taxon>
        <taxon>metagenomes</taxon>
        <taxon>ecological metagenomes</taxon>
    </lineage>
</organism>
<keyword evidence="1" id="KW-1133">Transmembrane helix</keyword>
<feature type="non-terminal residue" evidence="2">
    <location>
        <position position="179"/>
    </location>
</feature>
<sequence>MATLAEVGKKQPITTEGVEFPVDDETAMMQAGDIVEAWITADRDLDPLLAGPAIEQLLKMKEEYPDFVLHYIKIETRKITVQFSAAPGSGGISKANGQAIAGEVTLGLVLSILLVVGGIVALLVGLMAAYFQMTRGWIFSPPPPVGNALIHAVNSLTKAGIQDVKIYVNSVYKGTTGVG</sequence>
<reference evidence="2" key="1">
    <citation type="journal article" date="2014" name="Front. Microbiol.">
        <title>High frequency of phylogenetically diverse reductive dehalogenase-homologous genes in deep subseafloor sedimentary metagenomes.</title>
        <authorList>
            <person name="Kawai M."/>
            <person name="Futagami T."/>
            <person name="Toyoda A."/>
            <person name="Takaki Y."/>
            <person name="Nishi S."/>
            <person name="Hori S."/>
            <person name="Arai W."/>
            <person name="Tsubouchi T."/>
            <person name="Morono Y."/>
            <person name="Uchiyama I."/>
            <person name="Ito T."/>
            <person name="Fujiyama A."/>
            <person name="Inagaki F."/>
            <person name="Takami H."/>
        </authorList>
    </citation>
    <scope>NUCLEOTIDE SEQUENCE</scope>
    <source>
        <strain evidence="2">Expedition CK06-06</strain>
    </source>
</reference>
<keyword evidence="1" id="KW-0812">Transmembrane</keyword>
<evidence type="ECO:0000256" key="1">
    <source>
        <dbReference type="SAM" id="Phobius"/>
    </source>
</evidence>
<accession>X1QD44</accession>
<feature type="transmembrane region" description="Helical" evidence="1">
    <location>
        <begin position="106"/>
        <end position="131"/>
    </location>
</feature>
<name>X1QD44_9ZZZZ</name>